<reference evidence="1" key="1">
    <citation type="submission" date="2020-11" db="EMBL/GenBank/DDBJ databases">
        <authorList>
            <consortium name="DOE Joint Genome Institute"/>
            <person name="Ahrendt S."/>
            <person name="Riley R."/>
            <person name="Andreopoulos W."/>
            <person name="Labutti K."/>
            <person name="Pangilinan J."/>
            <person name="Ruiz-Duenas F.J."/>
            <person name="Barrasa J.M."/>
            <person name="Sanchez-Garcia M."/>
            <person name="Camarero S."/>
            <person name="Miyauchi S."/>
            <person name="Serrano A."/>
            <person name="Linde D."/>
            <person name="Babiker R."/>
            <person name="Drula E."/>
            <person name="Ayuso-Fernandez I."/>
            <person name="Pacheco R."/>
            <person name="Padilla G."/>
            <person name="Ferreira P."/>
            <person name="Barriuso J."/>
            <person name="Kellner H."/>
            <person name="Castanera R."/>
            <person name="Alfaro M."/>
            <person name="Ramirez L."/>
            <person name="Pisabarro A.G."/>
            <person name="Kuo A."/>
            <person name="Tritt A."/>
            <person name="Lipzen A."/>
            <person name="He G."/>
            <person name="Yan M."/>
            <person name="Ng V."/>
            <person name="Cullen D."/>
            <person name="Martin F."/>
            <person name="Rosso M.-N."/>
            <person name="Henrissat B."/>
            <person name="Hibbett D."/>
            <person name="Martinez A.T."/>
            <person name="Grigoriev I.V."/>
        </authorList>
    </citation>
    <scope>NUCLEOTIDE SEQUENCE</scope>
    <source>
        <strain evidence="1">CBS 506.95</strain>
    </source>
</reference>
<accession>A0A9P6JLF5</accession>
<comment type="caution">
    <text evidence="1">The sequence shown here is derived from an EMBL/GenBank/DDBJ whole genome shotgun (WGS) entry which is preliminary data.</text>
</comment>
<evidence type="ECO:0000313" key="2">
    <source>
        <dbReference type="Proteomes" id="UP000807306"/>
    </source>
</evidence>
<dbReference type="Gene3D" id="3.30.70.100">
    <property type="match status" value="2"/>
</dbReference>
<name>A0A9P6JLF5_9AGAR</name>
<gene>
    <name evidence="1" type="ORF">CPB83DRAFT_860730</name>
</gene>
<dbReference type="AlphaFoldDB" id="A0A9P6JLF5"/>
<proteinExistence type="predicted"/>
<dbReference type="SUPFAM" id="SSF54909">
    <property type="entry name" value="Dimeric alpha+beta barrel"/>
    <property type="match status" value="1"/>
</dbReference>
<keyword evidence="2" id="KW-1185">Reference proteome</keyword>
<dbReference type="OrthoDB" id="3830579at2759"/>
<dbReference type="EMBL" id="MU157893">
    <property type="protein sequence ID" value="KAF9524808.1"/>
    <property type="molecule type" value="Genomic_DNA"/>
</dbReference>
<organism evidence="1 2">
    <name type="scientific">Crepidotus variabilis</name>
    <dbReference type="NCBI Taxonomy" id="179855"/>
    <lineage>
        <taxon>Eukaryota</taxon>
        <taxon>Fungi</taxon>
        <taxon>Dikarya</taxon>
        <taxon>Basidiomycota</taxon>
        <taxon>Agaricomycotina</taxon>
        <taxon>Agaricomycetes</taxon>
        <taxon>Agaricomycetidae</taxon>
        <taxon>Agaricales</taxon>
        <taxon>Agaricineae</taxon>
        <taxon>Crepidotaceae</taxon>
        <taxon>Crepidotus</taxon>
    </lineage>
</organism>
<sequence length="204" mass="22943">MPVYEILSFPASEVLIQDHGATQPLVDYASRADGVLEIRSGFAEEDKKSFYSIIKWESLENHKSLRARPEHAEFHKIMKPLVAGVPQVVHVEFDIDPTAVLDAPVTEVTWFVLKVGITKADIEDTLDQEVIQKTSTLPGVVPGTAWNQTIEDPSKCLLLGGWRESKDHIEGTKHEMFKEPFAKLAAWAGYSIEHVSFRTVFKKE</sequence>
<evidence type="ECO:0000313" key="1">
    <source>
        <dbReference type="EMBL" id="KAF9524808.1"/>
    </source>
</evidence>
<protein>
    <recommendedName>
        <fullName evidence="3">ABM domain-containing protein</fullName>
    </recommendedName>
</protein>
<dbReference type="InterPro" id="IPR011008">
    <property type="entry name" value="Dimeric_a/b-barrel"/>
</dbReference>
<dbReference type="Proteomes" id="UP000807306">
    <property type="component" value="Unassembled WGS sequence"/>
</dbReference>
<evidence type="ECO:0008006" key="3">
    <source>
        <dbReference type="Google" id="ProtNLM"/>
    </source>
</evidence>